<evidence type="ECO:0000313" key="1">
    <source>
        <dbReference type="EMBL" id="PRQ42082.1"/>
    </source>
</evidence>
<name>A0A2P6R6P0_ROSCH</name>
<organism evidence="1 2">
    <name type="scientific">Rosa chinensis</name>
    <name type="common">China rose</name>
    <dbReference type="NCBI Taxonomy" id="74649"/>
    <lineage>
        <taxon>Eukaryota</taxon>
        <taxon>Viridiplantae</taxon>
        <taxon>Streptophyta</taxon>
        <taxon>Embryophyta</taxon>
        <taxon>Tracheophyta</taxon>
        <taxon>Spermatophyta</taxon>
        <taxon>Magnoliopsida</taxon>
        <taxon>eudicotyledons</taxon>
        <taxon>Gunneridae</taxon>
        <taxon>Pentapetalae</taxon>
        <taxon>rosids</taxon>
        <taxon>fabids</taxon>
        <taxon>Rosales</taxon>
        <taxon>Rosaceae</taxon>
        <taxon>Rosoideae</taxon>
        <taxon>Rosoideae incertae sedis</taxon>
        <taxon>Rosa</taxon>
    </lineage>
</organism>
<evidence type="ECO:0000313" key="2">
    <source>
        <dbReference type="Proteomes" id="UP000238479"/>
    </source>
</evidence>
<protein>
    <submittedName>
        <fullName evidence="1">Uncharacterized protein</fullName>
    </submittedName>
</protein>
<proteinExistence type="predicted"/>
<dbReference type="Gramene" id="PRQ42082">
    <property type="protein sequence ID" value="PRQ42082"/>
    <property type="gene ID" value="RchiOBHm_Chr3g0453751"/>
</dbReference>
<dbReference type="AlphaFoldDB" id="A0A2P6R6P0"/>
<dbReference type="Proteomes" id="UP000238479">
    <property type="component" value="Chromosome 3"/>
</dbReference>
<dbReference type="EMBL" id="PDCK01000041">
    <property type="protein sequence ID" value="PRQ42082.1"/>
    <property type="molecule type" value="Genomic_DNA"/>
</dbReference>
<gene>
    <name evidence="1" type="ORF">RchiOBHm_Chr3g0453751</name>
</gene>
<reference evidence="1 2" key="1">
    <citation type="journal article" date="2018" name="Nat. Genet.">
        <title>The Rosa genome provides new insights in the design of modern roses.</title>
        <authorList>
            <person name="Bendahmane M."/>
        </authorList>
    </citation>
    <scope>NUCLEOTIDE SEQUENCE [LARGE SCALE GENOMIC DNA]</scope>
    <source>
        <strain evidence="2">cv. Old Blush</strain>
    </source>
</reference>
<accession>A0A2P6R6P0</accession>
<comment type="caution">
    <text evidence="1">The sequence shown here is derived from an EMBL/GenBank/DDBJ whole genome shotgun (WGS) entry which is preliminary data.</text>
</comment>
<sequence>MPKSDTDFSFRAHFTTTLRTMLVLSVGVRARVAPSKKKKKKLALCNYILVVNAFSNPNDEPWT</sequence>
<keyword evidence="2" id="KW-1185">Reference proteome</keyword>